<dbReference type="AlphaFoldDB" id="A0A8J2KDS9"/>
<gene>
    <name evidence="1" type="ORF">AFUS01_LOCUS22187</name>
</gene>
<protein>
    <submittedName>
        <fullName evidence="1">Uncharacterized protein</fullName>
    </submittedName>
</protein>
<proteinExistence type="predicted"/>
<dbReference type="EMBL" id="CAJVCH010255681">
    <property type="protein sequence ID" value="CAG7733764.1"/>
    <property type="molecule type" value="Genomic_DNA"/>
</dbReference>
<reference evidence="1" key="1">
    <citation type="submission" date="2021-06" db="EMBL/GenBank/DDBJ databases">
        <authorList>
            <person name="Hodson N. C."/>
            <person name="Mongue J. A."/>
            <person name="Jaron S. K."/>
        </authorList>
    </citation>
    <scope>NUCLEOTIDE SEQUENCE</scope>
</reference>
<name>A0A8J2KDS9_9HEXA</name>
<comment type="caution">
    <text evidence="1">The sequence shown here is derived from an EMBL/GenBank/DDBJ whole genome shotgun (WGS) entry which is preliminary data.</text>
</comment>
<organism evidence="1 2">
    <name type="scientific">Allacma fusca</name>
    <dbReference type="NCBI Taxonomy" id="39272"/>
    <lineage>
        <taxon>Eukaryota</taxon>
        <taxon>Metazoa</taxon>
        <taxon>Ecdysozoa</taxon>
        <taxon>Arthropoda</taxon>
        <taxon>Hexapoda</taxon>
        <taxon>Collembola</taxon>
        <taxon>Symphypleona</taxon>
        <taxon>Sminthuridae</taxon>
        <taxon>Allacma</taxon>
    </lineage>
</organism>
<feature type="non-terminal residue" evidence="1">
    <location>
        <position position="1"/>
    </location>
</feature>
<keyword evidence="2" id="KW-1185">Reference proteome</keyword>
<sequence length="74" mass="8368">IPLPDETCVSKKPQTNVEISFQNLWRDLIIEIRAETGLKKSEKARTAQVPVSVSVQFKLRKNIKILEIKGAGHK</sequence>
<evidence type="ECO:0000313" key="2">
    <source>
        <dbReference type="Proteomes" id="UP000708208"/>
    </source>
</evidence>
<evidence type="ECO:0000313" key="1">
    <source>
        <dbReference type="EMBL" id="CAG7733764.1"/>
    </source>
</evidence>
<dbReference type="Proteomes" id="UP000708208">
    <property type="component" value="Unassembled WGS sequence"/>
</dbReference>
<accession>A0A8J2KDS9</accession>